<organism evidence="1 2">
    <name type="scientific">Daphnia magna</name>
    <dbReference type="NCBI Taxonomy" id="35525"/>
    <lineage>
        <taxon>Eukaryota</taxon>
        <taxon>Metazoa</taxon>
        <taxon>Ecdysozoa</taxon>
        <taxon>Arthropoda</taxon>
        <taxon>Crustacea</taxon>
        <taxon>Branchiopoda</taxon>
        <taxon>Diplostraca</taxon>
        <taxon>Cladocera</taxon>
        <taxon>Anomopoda</taxon>
        <taxon>Daphniidae</taxon>
        <taxon>Daphnia</taxon>
    </lineage>
</organism>
<accession>A0ABQ9Z9E8</accession>
<evidence type="ECO:0000313" key="1">
    <source>
        <dbReference type="EMBL" id="KAK4009506.1"/>
    </source>
</evidence>
<gene>
    <name evidence="1" type="ORF">OUZ56_018622</name>
</gene>
<evidence type="ECO:0000313" key="2">
    <source>
        <dbReference type="Proteomes" id="UP001234178"/>
    </source>
</evidence>
<name>A0ABQ9Z9E8_9CRUS</name>
<dbReference type="Proteomes" id="UP001234178">
    <property type="component" value="Unassembled WGS sequence"/>
</dbReference>
<sequence>MFYTVKVEVEAHPEFEPGASYTQSRNHTTRPMSHIYVHKNLFVKPYALLLTDYALRNCIRMAFGYVSNLEQTRINWKKNCFKNSRKTKFFSGSIEEMKINVPVCITVCIQNLMIQINNFQAVATN</sequence>
<comment type="caution">
    <text evidence="1">The sequence shown here is derived from an EMBL/GenBank/DDBJ whole genome shotgun (WGS) entry which is preliminary data.</text>
</comment>
<protein>
    <submittedName>
        <fullName evidence="1">Uncharacterized protein</fullName>
    </submittedName>
</protein>
<dbReference type="EMBL" id="JAOYFB010000003">
    <property type="protein sequence ID" value="KAK4009506.1"/>
    <property type="molecule type" value="Genomic_DNA"/>
</dbReference>
<proteinExistence type="predicted"/>
<keyword evidence="2" id="KW-1185">Reference proteome</keyword>
<reference evidence="1 2" key="1">
    <citation type="journal article" date="2023" name="Nucleic Acids Res.">
        <title>The hologenome of Daphnia magna reveals possible DNA methylation and microbiome-mediated evolution of the host genome.</title>
        <authorList>
            <person name="Chaturvedi A."/>
            <person name="Li X."/>
            <person name="Dhandapani V."/>
            <person name="Marshall H."/>
            <person name="Kissane S."/>
            <person name="Cuenca-Cambronero M."/>
            <person name="Asole G."/>
            <person name="Calvet F."/>
            <person name="Ruiz-Romero M."/>
            <person name="Marangio P."/>
            <person name="Guigo R."/>
            <person name="Rago D."/>
            <person name="Mirbahai L."/>
            <person name="Eastwood N."/>
            <person name="Colbourne J.K."/>
            <person name="Zhou J."/>
            <person name="Mallon E."/>
            <person name="Orsini L."/>
        </authorList>
    </citation>
    <scope>NUCLEOTIDE SEQUENCE [LARGE SCALE GENOMIC DNA]</scope>
    <source>
        <strain evidence="1">LRV0_1</strain>
    </source>
</reference>